<feature type="domain" description="Tripartite ATP-independent periplasmic transporters DctQ component" evidence="11">
    <location>
        <begin position="38"/>
        <end position="165"/>
    </location>
</feature>
<evidence type="ECO:0000256" key="10">
    <source>
        <dbReference type="SAM" id="Phobius"/>
    </source>
</evidence>
<keyword evidence="13" id="KW-1185">Reference proteome</keyword>
<evidence type="ECO:0000256" key="1">
    <source>
        <dbReference type="ARBA" id="ARBA00004429"/>
    </source>
</evidence>
<evidence type="ECO:0000256" key="4">
    <source>
        <dbReference type="ARBA" id="ARBA00022519"/>
    </source>
</evidence>
<feature type="transmembrane region" description="Helical" evidence="10">
    <location>
        <begin position="61"/>
        <end position="79"/>
    </location>
</feature>
<evidence type="ECO:0000256" key="8">
    <source>
        <dbReference type="ARBA" id="ARBA00038436"/>
    </source>
</evidence>
<dbReference type="AlphaFoldDB" id="A0A1S2M8L2"/>
<evidence type="ECO:0000256" key="6">
    <source>
        <dbReference type="ARBA" id="ARBA00022989"/>
    </source>
</evidence>
<feature type="region of interest" description="Disordered" evidence="9">
    <location>
        <begin position="181"/>
        <end position="205"/>
    </location>
</feature>
<feature type="transmembrane region" description="Helical" evidence="10">
    <location>
        <begin position="100"/>
        <end position="121"/>
    </location>
</feature>
<dbReference type="Pfam" id="PF04290">
    <property type="entry name" value="DctQ"/>
    <property type="match status" value="1"/>
</dbReference>
<dbReference type="EMBL" id="MLQS01000004">
    <property type="protein sequence ID" value="OIJ20934.1"/>
    <property type="molecule type" value="Genomic_DNA"/>
</dbReference>
<organism evidence="12 13">
    <name type="scientific">Anaerobacillus alkalidiazotrophicus</name>
    <dbReference type="NCBI Taxonomy" id="472963"/>
    <lineage>
        <taxon>Bacteria</taxon>
        <taxon>Bacillati</taxon>
        <taxon>Bacillota</taxon>
        <taxon>Bacilli</taxon>
        <taxon>Bacillales</taxon>
        <taxon>Bacillaceae</taxon>
        <taxon>Anaerobacillus</taxon>
    </lineage>
</organism>
<feature type="transmembrane region" description="Helical" evidence="10">
    <location>
        <begin position="21"/>
        <end position="41"/>
    </location>
</feature>
<dbReference type="GO" id="GO:0015740">
    <property type="term" value="P:C4-dicarboxylate transport"/>
    <property type="evidence" value="ECO:0007669"/>
    <property type="project" value="TreeGrafter"/>
</dbReference>
<dbReference type="InterPro" id="IPR007387">
    <property type="entry name" value="TRAP_DctQ"/>
</dbReference>
<evidence type="ECO:0000313" key="13">
    <source>
        <dbReference type="Proteomes" id="UP000180057"/>
    </source>
</evidence>
<evidence type="ECO:0000256" key="5">
    <source>
        <dbReference type="ARBA" id="ARBA00022692"/>
    </source>
</evidence>
<evidence type="ECO:0000256" key="3">
    <source>
        <dbReference type="ARBA" id="ARBA00022475"/>
    </source>
</evidence>
<evidence type="ECO:0000313" key="12">
    <source>
        <dbReference type="EMBL" id="OIJ20934.1"/>
    </source>
</evidence>
<name>A0A1S2M8L2_9BACI</name>
<proteinExistence type="inferred from homology"/>
<protein>
    <submittedName>
        <fullName evidence="12">TRAP transporter small permease protein</fullName>
    </submittedName>
</protein>
<gene>
    <name evidence="12" type="ORF">BKP45_07680</name>
</gene>
<dbReference type="InterPro" id="IPR055348">
    <property type="entry name" value="DctQ"/>
</dbReference>
<dbReference type="STRING" id="472963.BKP45_07680"/>
<keyword evidence="3" id="KW-1003">Cell membrane</keyword>
<evidence type="ECO:0000256" key="9">
    <source>
        <dbReference type="SAM" id="MobiDB-lite"/>
    </source>
</evidence>
<keyword evidence="2" id="KW-0813">Transport</keyword>
<keyword evidence="7 10" id="KW-0472">Membrane</keyword>
<evidence type="ECO:0000256" key="7">
    <source>
        <dbReference type="ARBA" id="ARBA00023136"/>
    </source>
</evidence>
<dbReference type="Proteomes" id="UP000180057">
    <property type="component" value="Unassembled WGS sequence"/>
</dbReference>
<dbReference type="GO" id="GO:0005886">
    <property type="term" value="C:plasma membrane"/>
    <property type="evidence" value="ECO:0007669"/>
    <property type="project" value="UniProtKB-SubCell"/>
</dbReference>
<reference evidence="12 13" key="1">
    <citation type="submission" date="2016-10" db="EMBL/GenBank/DDBJ databases">
        <title>Draft genome sequences of four alkaliphilic bacteria belonging to the Anaerobacillus genus.</title>
        <authorList>
            <person name="Bassil N.M."/>
            <person name="Lloyd J.R."/>
        </authorList>
    </citation>
    <scope>NUCLEOTIDE SEQUENCE [LARGE SCALE GENOMIC DNA]</scope>
    <source>
        <strain evidence="12 13">DSM 22531</strain>
    </source>
</reference>
<comment type="similarity">
    <text evidence="8">Belongs to the TRAP transporter small permease family.</text>
</comment>
<feature type="transmembrane region" description="Helical" evidence="10">
    <location>
        <begin position="141"/>
        <end position="160"/>
    </location>
</feature>
<dbReference type="GO" id="GO:0022857">
    <property type="term" value="F:transmembrane transporter activity"/>
    <property type="evidence" value="ECO:0007669"/>
    <property type="project" value="TreeGrafter"/>
</dbReference>
<keyword evidence="4" id="KW-0997">Cell inner membrane</keyword>
<accession>A0A1S2M8L2</accession>
<evidence type="ECO:0000259" key="11">
    <source>
        <dbReference type="Pfam" id="PF04290"/>
    </source>
</evidence>
<dbReference type="PANTHER" id="PTHR35011">
    <property type="entry name" value="2,3-DIKETO-L-GULONATE TRAP TRANSPORTER SMALL PERMEASE PROTEIN YIAM"/>
    <property type="match status" value="1"/>
</dbReference>
<keyword evidence="6 10" id="KW-1133">Transmembrane helix</keyword>
<evidence type="ECO:0000256" key="2">
    <source>
        <dbReference type="ARBA" id="ARBA00022448"/>
    </source>
</evidence>
<keyword evidence="5 10" id="KW-0812">Transmembrane</keyword>
<comment type="subcellular location">
    <subcellularLocation>
        <location evidence="1">Cell inner membrane</location>
        <topology evidence="1">Multi-pass membrane protein</topology>
    </subcellularLocation>
</comment>
<dbReference type="PANTHER" id="PTHR35011:SF2">
    <property type="entry name" value="2,3-DIKETO-L-GULONATE TRAP TRANSPORTER SMALL PERMEASE PROTEIN YIAM"/>
    <property type="match status" value="1"/>
</dbReference>
<sequence length="205" mass="23360">MFNKKREGLSHLDFIKRLDRFVMKVETFILSYAIILISVMIIGNVLSRALTGNSWSFAQEVSNFAVIVATFMGISYAARQGRHIRMSAFFDLAPKMVKKFLAITISFVTAVVLLVLAYFSFEYVLWVKDTGRVTTALEVPAYFMAVFLPIGFVLGALQFLRNMWINVKEEEVYIGTDKKDFSEQENNKGPKTQVEEKSEAVKQII</sequence>
<comment type="caution">
    <text evidence="12">The sequence shown here is derived from an EMBL/GenBank/DDBJ whole genome shotgun (WGS) entry which is preliminary data.</text>
</comment>